<dbReference type="OrthoDB" id="5876240at2759"/>
<reference evidence="10" key="1">
    <citation type="submission" date="2013-07" db="EMBL/GenBank/DDBJ databases">
        <authorList>
            <person name="Geib S."/>
        </authorList>
    </citation>
    <scope>NUCLEOTIDE SEQUENCE</scope>
</reference>
<proteinExistence type="evidence at transcript level"/>
<evidence type="ECO:0000256" key="7">
    <source>
        <dbReference type="PROSITE-ProRule" id="PRU00042"/>
    </source>
</evidence>
<feature type="domain" description="C2H2-type" evidence="9">
    <location>
        <begin position="1337"/>
        <end position="1364"/>
    </location>
</feature>
<dbReference type="FunFam" id="3.30.160.60:FF:001864">
    <property type="entry name" value="zinc finger protein 883-like"/>
    <property type="match status" value="1"/>
</dbReference>
<dbReference type="GO" id="GO:0005634">
    <property type="term" value="C:nucleus"/>
    <property type="evidence" value="ECO:0007669"/>
    <property type="project" value="UniProtKB-SubCell"/>
</dbReference>
<feature type="region of interest" description="Disordered" evidence="8">
    <location>
        <begin position="125"/>
        <end position="171"/>
    </location>
</feature>
<dbReference type="Gene3D" id="3.30.160.60">
    <property type="entry name" value="Classic Zinc Finger"/>
    <property type="match status" value="4"/>
</dbReference>
<reference evidence="10" key="2">
    <citation type="journal article" date="2014" name="BMC Genomics">
        <title>A genomic perspective to assessing quality of mass-reared SIT flies used in Mediterranean fruit fly (Ceratitis capitata) eradication in California.</title>
        <authorList>
            <person name="Calla B."/>
            <person name="Hall B."/>
            <person name="Hou S."/>
            <person name="Geib S.M."/>
        </authorList>
    </citation>
    <scope>NUCLEOTIDE SEQUENCE</scope>
</reference>
<organism evidence="10">
    <name type="scientific">Ceratitis capitata</name>
    <name type="common">Mediterranean fruit fly</name>
    <name type="synonym">Tephritis capitata</name>
    <dbReference type="NCBI Taxonomy" id="7213"/>
    <lineage>
        <taxon>Eukaryota</taxon>
        <taxon>Metazoa</taxon>
        <taxon>Ecdysozoa</taxon>
        <taxon>Arthropoda</taxon>
        <taxon>Hexapoda</taxon>
        <taxon>Insecta</taxon>
        <taxon>Pterygota</taxon>
        <taxon>Neoptera</taxon>
        <taxon>Endopterygota</taxon>
        <taxon>Diptera</taxon>
        <taxon>Brachycera</taxon>
        <taxon>Muscomorpha</taxon>
        <taxon>Tephritoidea</taxon>
        <taxon>Tephritidae</taxon>
        <taxon>Ceratitis</taxon>
        <taxon>Ceratitis</taxon>
    </lineage>
</organism>
<dbReference type="SMART" id="SM00355">
    <property type="entry name" value="ZnF_C2H2"/>
    <property type="match status" value="11"/>
</dbReference>
<name>W8BGR4_CERCA</name>
<feature type="domain" description="C2H2-type" evidence="9">
    <location>
        <begin position="1309"/>
        <end position="1336"/>
    </location>
</feature>
<dbReference type="Pfam" id="PF00096">
    <property type="entry name" value="zf-C2H2"/>
    <property type="match status" value="1"/>
</dbReference>
<feature type="region of interest" description="Disordered" evidence="8">
    <location>
        <begin position="1229"/>
        <end position="1265"/>
    </location>
</feature>
<feature type="domain" description="C2H2-type" evidence="9">
    <location>
        <begin position="1103"/>
        <end position="1132"/>
    </location>
</feature>
<keyword evidence="6" id="KW-0539">Nucleus</keyword>
<evidence type="ECO:0000256" key="2">
    <source>
        <dbReference type="ARBA" id="ARBA00022723"/>
    </source>
</evidence>
<evidence type="ECO:0000256" key="4">
    <source>
        <dbReference type="ARBA" id="ARBA00022771"/>
    </source>
</evidence>
<accession>W8BGR4</accession>
<dbReference type="SUPFAM" id="SSF57667">
    <property type="entry name" value="beta-beta-alpha zinc fingers"/>
    <property type="match status" value="2"/>
</dbReference>
<dbReference type="PROSITE" id="PS00028">
    <property type="entry name" value="ZINC_FINGER_C2H2_1"/>
    <property type="match status" value="5"/>
</dbReference>
<evidence type="ECO:0000256" key="5">
    <source>
        <dbReference type="ARBA" id="ARBA00022833"/>
    </source>
</evidence>
<keyword evidence="3" id="KW-0677">Repeat</keyword>
<dbReference type="InterPro" id="IPR036236">
    <property type="entry name" value="Znf_C2H2_sf"/>
</dbReference>
<evidence type="ECO:0000259" key="9">
    <source>
        <dbReference type="PROSITE" id="PS50157"/>
    </source>
</evidence>
<dbReference type="PANTHER" id="PTHR24376:SF235">
    <property type="entry name" value="C2H2-TYPE DOMAIN-CONTAINING PROTEIN"/>
    <property type="match status" value="1"/>
</dbReference>
<evidence type="ECO:0000256" key="8">
    <source>
        <dbReference type="SAM" id="MobiDB-lite"/>
    </source>
</evidence>
<feature type="domain" description="C2H2-type" evidence="9">
    <location>
        <begin position="1195"/>
        <end position="1222"/>
    </location>
</feature>
<evidence type="ECO:0000256" key="3">
    <source>
        <dbReference type="ARBA" id="ARBA00022737"/>
    </source>
</evidence>
<keyword evidence="2" id="KW-0479">Metal-binding</keyword>
<keyword evidence="4 7" id="KW-0863">Zinc-finger</keyword>
<evidence type="ECO:0000256" key="1">
    <source>
        <dbReference type="ARBA" id="ARBA00004123"/>
    </source>
</evidence>
<feature type="compositionally biased region" description="Polar residues" evidence="8">
    <location>
        <begin position="162"/>
        <end position="171"/>
    </location>
</feature>
<dbReference type="PANTHER" id="PTHR24376">
    <property type="entry name" value="ZINC FINGER PROTEIN"/>
    <property type="match status" value="1"/>
</dbReference>
<dbReference type="EMBL" id="GAMC01014099">
    <property type="protein sequence ID" value="JAB92456.1"/>
    <property type="molecule type" value="mRNA"/>
</dbReference>
<dbReference type="InterPro" id="IPR013087">
    <property type="entry name" value="Znf_C2H2_type"/>
</dbReference>
<dbReference type="GO" id="GO:0008270">
    <property type="term" value="F:zinc ion binding"/>
    <property type="evidence" value="ECO:0007669"/>
    <property type="project" value="UniProtKB-KW"/>
</dbReference>
<feature type="compositionally biased region" description="Basic and acidic residues" evidence="8">
    <location>
        <begin position="133"/>
        <end position="154"/>
    </location>
</feature>
<dbReference type="PROSITE" id="PS50157">
    <property type="entry name" value="ZINC_FINGER_C2H2_2"/>
    <property type="match status" value="4"/>
</dbReference>
<sequence>MNEGVMVSSYENFFGGSGLPSELAVEMAAATTMHAATVADCDKDTLPTHSRRFTNPSNFNASFVSSGDCTAQNIVPGQIGFPCNTNNNVGHVGGNSISNSSFNQIPFVQIHTINVQPQSAFNSTRFRRNASSNHEEIKAEPIKSENAESTKERVNATPTPPSTSQQRSECQTTKNLVQNDTVVYSVKNGNVSIDTTQKSPNDVDAERTETCDTEATSLTYPNIYKCQHCTFICLCERDQQLHLEATHQGNFSVSRENIKRTKINCPGCENIFYAYTVVEIHLREDHLMSEHDVLELMKRIKKYNDARNEKYSDLTAATDTSTNATQRRSRIYLKNVECLREPNRDPIEQQDNLISDTLFHFDNDDCNPLENIGSISMEDQDLIGMLTSTETTFNSKLDHNLDNITNETLVSNVEANSSINRPKQKISIKSVDVLREPSLVRRDYEMQSFGDFINTCSDLSLHIANNNNNNISNISKEVNDSDKNNNGRVSDDCEQYKNYAAASDRELLVGTNSETGIVEFANDFVRPRRPKIYIKNVDILKEPMTFSDNNNATIITDSTNNNAMNFNFMPPTIPQTTNSYLDPVDALNATVPPFNGGMSQLALGTISDQYLFDGGSANFLINSVVPTNDNYTYESEENSENFLTDSDGFTDPITPIVTEPAPSSPPVATSISSTTNCMANAQIPQNTSASTNIQKQKIFIKNVDILKEPQFQEPRGLLHLRTVDELNLMNRKEVENLIAPNLEGNQTNPPEEELTDKFAHLNNTNGEPLSTIENCNDANVIEAISYDCEGFKLNEFSTQNGWHDDYDLGEDIRDIITSTMAPSVPTSQKVIHELDTPQISLISIPDMEDLNGAGVHFNAESLTDVETNLSANVDHHQVNTDFTFDCEVITTDNNIPEQVCSSDSFVNPIVACNDEPQLAAESTNVVPLESTNEVMKKEHLIQSSSAENIDNGLPQKSKAINFDDIPPLTSMSSATYTTNTTISTSATISVPSGLPVPPLVPMLPPIQFPKTVAAPTASTATNPTERGRIYVANNLMQKPNTNLQLKISSKNARDLEKQQAKTPIAVSVMGGTSVRGRPFGSNRTGITKLRKHPPIENGAGIYLKCTVAGCAFRFKKSTTLDYHIKCHTSDPNPPSMVCPECKASFTNWNSLHTHLWRGHKIDMELYSCELCSFKTPIYSRLLNTHSKIHYEERNYKCEQCEKAFKNTKQLKNHRRWHRNHNKSIITTISPSSSAKKCETSKKANATVSQNDQKDTESQLPSASNTCTANTTTVPVTVSRDFHRCKDCDAVFSHQKTLREHLCKNASAAVQCTICERVLTSRSSIKLHMQSHEPSHRFKCNACEYSTSDHNAFRRHKMTHDNNAKMYACAHCNYKSIQSVSYQKHVRQKHPQVADSIVYKCKTCSYSTINKALFDIHQIKHENRSGPKEGTTAAAVTMEIDLGGVEKSKQISHNTVNNPAAQKTKIKVKSHLVLTTASDSATEYNDLCLDAVTMPA</sequence>
<protein>
    <submittedName>
        <fullName evidence="10">Zinc finger Y-chromosomal protein 1</fullName>
    </submittedName>
</protein>
<evidence type="ECO:0000313" key="10">
    <source>
        <dbReference type="EMBL" id="JAB92456.1"/>
    </source>
</evidence>
<gene>
    <name evidence="10" type="primary">ZFY1</name>
</gene>
<comment type="subcellular location">
    <subcellularLocation>
        <location evidence="1">Nucleus</location>
    </subcellularLocation>
</comment>
<keyword evidence="5" id="KW-0862">Zinc</keyword>
<evidence type="ECO:0000256" key="6">
    <source>
        <dbReference type="ARBA" id="ARBA00023242"/>
    </source>
</evidence>